<gene>
    <name evidence="2" type="ORF">R3P38DRAFT_3484689</name>
</gene>
<reference evidence="2 3" key="1">
    <citation type="journal article" date="2024" name="J Genomics">
        <title>Draft genome sequencing and assembly of Favolaschia claudopus CIRM-BRFM 2984 isolated from oak limbs.</title>
        <authorList>
            <person name="Navarro D."/>
            <person name="Drula E."/>
            <person name="Chaduli D."/>
            <person name="Cazenave R."/>
            <person name="Ahrendt S."/>
            <person name="Wang J."/>
            <person name="Lipzen A."/>
            <person name="Daum C."/>
            <person name="Barry K."/>
            <person name="Grigoriev I.V."/>
            <person name="Favel A."/>
            <person name="Rosso M.N."/>
            <person name="Martin F."/>
        </authorList>
    </citation>
    <scope>NUCLEOTIDE SEQUENCE [LARGE SCALE GENOMIC DNA]</scope>
    <source>
        <strain evidence="2 3">CIRM-BRFM 2984</strain>
    </source>
</reference>
<dbReference type="PANTHER" id="PTHR34605:SF4">
    <property type="entry name" value="DNA ADENINE METHYLTRANSFERASE"/>
    <property type="match status" value="1"/>
</dbReference>
<sequence length="449" mass="51193">MSNGLPPNLAALCQAIHDASEEDRAHPGEINEDIEAEGETLPDDSVYDMSQLQEHLLDASKGVTNETDKEYRRLMNQCLQFLKMNKLIKEDDKFFSKTPSAVVPVCICAWIMHECDEQDIDGIEKHYTIPRASYNHAQKMRAAMTYAFGRLHGLGSLPWHESELTGRMVGNPSVSETVATYMTSLRRRKVRVGETATSARAITQETLLKLYMFNNQPEIAKVKEYKPGSRKATKEPHEWGGARARRLLTLAYVLAFLCLLRFDEVPKIQVHDIEWVSDTCIKLTLPFRKTSQFGGVKPFYLHLFPPHLAHLCPIRALANWIEVADITDGFLFRKMASGDRVSMENAHMTSECFLEMFRNNLLDIGTDSAPYGTHSFRRGGCQWLYTCCRWGLPRICDWGGWSTEFSNVTIVKYLISYADEPSERREDYMNPNRPPALKCFSCGRTCHCI</sequence>
<dbReference type="GO" id="GO:0015074">
    <property type="term" value="P:DNA integration"/>
    <property type="evidence" value="ECO:0007669"/>
    <property type="project" value="InterPro"/>
</dbReference>
<dbReference type="InterPro" id="IPR013762">
    <property type="entry name" value="Integrase-like_cat_sf"/>
</dbReference>
<dbReference type="GO" id="GO:0006310">
    <property type="term" value="P:DNA recombination"/>
    <property type="evidence" value="ECO:0007669"/>
    <property type="project" value="UniProtKB-KW"/>
</dbReference>
<dbReference type="InterPro" id="IPR052925">
    <property type="entry name" value="Phage_Integrase-like_Recomb"/>
</dbReference>
<accession>A0AAW0CB00</accession>
<dbReference type="Proteomes" id="UP001362999">
    <property type="component" value="Unassembled WGS sequence"/>
</dbReference>
<organism evidence="2 3">
    <name type="scientific">Favolaschia claudopus</name>
    <dbReference type="NCBI Taxonomy" id="2862362"/>
    <lineage>
        <taxon>Eukaryota</taxon>
        <taxon>Fungi</taxon>
        <taxon>Dikarya</taxon>
        <taxon>Basidiomycota</taxon>
        <taxon>Agaricomycotina</taxon>
        <taxon>Agaricomycetes</taxon>
        <taxon>Agaricomycetidae</taxon>
        <taxon>Agaricales</taxon>
        <taxon>Marasmiineae</taxon>
        <taxon>Mycenaceae</taxon>
        <taxon>Favolaschia</taxon>
    </lineage>
</organism>
<name>A0AAW0CB00_9AGAR</name>
<dbReference type="SUPFAM" id="SSF56349">
    <property type="entry name" value="DNA breaking-rejoining enzymes"/>
    <property type="match status" value="1"/>
</dbReference>
<dbReference type="GO" id="GO:0003677">
    <property type="term" value="F:DNA binding"/>
    <property type="evidence" value="ECO:0007669"/>
    <property type="project" value="InterPro"/>
</dbReference>
<proteinExistence type="predicted"/>
<dbReference type="EMBL" id="JAWWNJ010000019">
    <property type="protein sequence ID" value="KAK7036058.1"/>
    <property type="molecule type" value="Genomic_DNA"/>
</dbReference>
<dbReference type="PANTHER" id="PTHR34605">
    <property type="entry name" value="PHAGE_INTEGRASE DOMAIN-CONTAINING PROTEIN"/>
    <property type="match status" value="1"/>
</dbReference>
<protein>
    <submittedName>
        <fullName evidence="2">DNA breaking-rejoining enzyme</fullName>
    </submittedName>
</protein>
<comment type="caution">
    <text evidence="2">The sequence shown here is derived from an EMBL/GenBank/DDBJ whole genome shotgun (WGS) entry which is preliminary data.</text>
</comment>
<keyword evidence="3" id="KW-1185">Reference proteome</keyword>
<dbReference type="Gene3D" id="1.10.443.10">
    <property type="entry name" value="Intergrase catalytic core"/>
    <property type="match status" value="1"/>
</dbReference>
<evidence type="ECO:0000313" key="3">
    <source>
        <dbReference type="Proteomes" id="UP001362999"/>
    </source>
</evidence>
<dbReference type="AlphaFoldDB" id="A0AAW0CB00"/>
<keyword evidence="1" id="KW-0233">DNA recombination</keyword>
<evidence type="ECO:0000256" key="1">
    <source>
        <dbReference type="ARBA" id="ARBA00023172"/>
    </source>
</evidence>
<evidence type="ECO:0000313" key="2">
    <source>
        <dbReference type="EMBL" id="KAK7036058.1"/>
    </source>
</evidence>
<dbReference type="InterPro" id="IPR011010">
    <property type="entry name" value="DNA_brk_join_enz"/>
</dbReference>